<dbReference type="KEGG" id="pary:A4V02_07750"/>
<keyword evidence="1" id="KW-0812">Transmembrane</keyword>
<dbReference type="RefSeq" id="WP_068960936.1">
    <property type="nucleotide sequence ID" value="NZ_CAMTQK010000001.1"/>
</dbReference>
<sequence>MKRAIKMSLWILCGLACVLTVIICFFGVFSYFTQNFKKEQDGYFARVEYSIEGYIIDKQIVGGPYCLIELEPTKFEIMKNEIRSSDDYVGVFASDTSKVFIIAPLPENFSSSLDRIEINTHNRQFVFNDTSVSTLRTASLYKHKLPNGNGYIPF</sequence>
<dbReference type="AlphaFoldDB" id="A0A1B1SA05"/>
<dbReference type="EMBL" id="CP015402">
    <property type="protein sequence ID" value="ANU63629.1"/>
    <property type="molecule type" value="Genomic_DNA"/>
</dbReference>
<keyword evidence="1" id="KW-1133">Transmembrane helix</keyword>
<proteinExistence type="predicted"/>
<dbReference type="Proteomes" id="UP000186351">
    <property type="component" value="Chromosome"/>
</dbReference>
<organism evidence="2 3">
    <name type="scientific">Muribaculum intestinale</name>
    <dbReference type="NCBI Taxonomy" id="1796646"/>
    <lineage>
        <taxon>Bacteria</taxon>
        <taxon>Pseudomonadati</taxon>
        <taxon>Bacteroidota</taxon>
        <taxon>Bacteroidia</taxon>
        <taxon>Bacteroidales</taxon>
        <taxon>Muribaculaceae</taxon>
        <taxon>Muribaculum</taxon>
    </lineage>
</organism>
<dbReference type="OrthoDB" id="1097412at2"/>
<keyword evidence="3" id="KW-1185">Reference proteome</keyword>
<protein>
    <submittedName>
        <fullName evidence="2">Uncharacterized protein</fullName>
    </submittedName>
</protein>
<dbReference type="STRING" id="1796646.A4V02_07750"/>
<accession>A0A1Z2XIL5</accession>
<gene>
    <name evidence="2" type="ORF">A4V02_07750</name>
</gene>
<feature type="transmembrane region" description="Helical" evidence="1">
    <location>
        <begin position="9"/>
        <end position="32"/>
    </location>
</feature>
<name>A0A1B1SA05_9BACT</name>
<keyword evidence="1" id="KW-0472">Membrane</keyword>
<evidence type="ECO:0000313" key="2">
    <source>
        <dbReference type="EMBL" id="ANU63629.1"/>
    </source>
</evidence>
<dbReference type="GeneID" id="65536749"/>
<evidence type="ECO:0000256" key="1">
    <source>
        <dbReference type="SAM" id="Phobius"/>
    </source>
</evidence>
<accession>A0A1B1SA05</accession>
<reference evidence="3" key="1">
    <citation type="submission" date="2016-04" db="EMBL/GenBank/DDBJ databases">
        <title>Complete Genome Sequences of Twelve Strains of a Stable Defined Moderately Diverse Mouse Microbiota 2 (sDMDMm2).</title>
        <authorList>
            <person name="Uchimura Y."/>
            <person name="Wyss M."/>
            <person name="Brugiroux S."/>
            <person name="Limenitakis J.P."/>
            <person name="Stecher B."/>
            <person name="McCoy K.D."/>
            <person name="Macpherson A.J."/>
        </authorList>
    </citation>
    <scope>NUCLEOTIDE SEQUENCE [LARGE SCALE GENOMIC DNA]</scope>
    <source>
        <strain evidence="3">YL27</strain>
    </source>
</reference>
<evidence type="ECO:0000313" key="3">
    <source>
        <dbReference type="Proteomes" id="UP000186351"/>
    </source>
</evidence>